<reference evidence="1 2" key="1">
    <citation type="submission" date="2019-04" db="EMBL/GenBank/DDBJ databases">
        <title>Friends and foes A comparative genomics study of 23 Aspergillus species from section Flavi.</title>
        <authorList>
            <consortium name="DOE Joint Genome Institute"/>
            <person name="Kjaerbolling I."/>
            <person name="Vesth T."/>
            <person name="Frisvad J.C."/>
            <person name="Nybo J.L."/>
            <person name="Theobald S."/>
            <person name="Kildgaard S."/>
            <person name="Isbrandt T."/>
            <person name="Kuo A."/>
            <person name="Sato A."/>
            <person name="Lyhne E.K."/>
            <person name="Kogle M.E."/>
            <person name="Wiebenga A."/>
            <person name="Kun R.S."/>
            <person name="Lubbers R.J."/>
            <person name="Makela M.R."/>
            <person name="Barry K."/>
            <person name="Chovatia M."/>
            <person name="Clum A."/>
            <person name="Daum C."/>
            <person name="Haridas S."/>
            <person name="He G."/>
            <person name="LaButti K."/>
            <person name="Lipzen A."/>
            <person name="Mondo S."/>
            <person name="Riley R."/>
            <person name="Salamov A."/>
            <person name="Simmons B.A."/>
            <person name="Magnuson J.K."/>
            <person name="Henrissat B."/>
            <person name="Mortensen U.H."/>
            <person name="Larsen T.O."/>
            <person name="Devries R.P."/>
            <person name="Grigoriev I.V."/>
            <person name="Machida M."/>
            <person name="Baker S.E."/>
            <person name="Andersen M.R."/>
        </authorList>
    </citation>
    <scope>NUCLEOTIDE SEQUENCE [LARGE SCALE GENOMIC DNA]</scope>
    <source>
        <strain evidence="1 2">CBS 151.66</strain>
    </source>
</reference>
<evidence type="ECO:0000313" key="2">
    <source>
        <dbReference type="Proteomes" id="UP000326565"/>
    </source>
</evidence>
<gene>
    <name evidence="1" type="ORF">BDV29DRAFT_79009</name>
</gene>
<dbReference type="Proteomes" id="UP000326565">
    <property type="component" value="Unassembled WGS sequence"/>
</dbReference>
<keyword evidence="2" id="KW-1185">Reference proteome</keyword>
<accession>A0A5N5WLG2</accession>
<dbReference type="AlphaFoldDB" id="A0A5N5WLG2"/>
<name>A0A5N5WLG2_9EURO</name>
<proteinExistence type="predicted"/>
<protein>
    <submittedName>
        <fullName evidence="1">Uncharacterized protein</fullName>
    </submittedName>
</protein>
<sequence length="139" mass="15546">MTFLLNNFPRKSTLDINCHQHPWHCQDRMAHCALRITTDSSFPRSLVSTTIYSTAAAEWSRAETASARLQTVPAHWEPLEDGTHCLHTPYPTAVSFSPPIHQPAQVMSHPLGPYQHPAPECSSAPLPPQLYYIGHPVLQ</sequence>
<dbReference type="EMBL" id="ML732436">
    <property type="protein sequence ID" value="KAB8067872.1"/>
    <property type="molecule type" value="Genomic_DNA"/>
</dbReference>
<evidence type="ECO:0000313" key="1">
    <source>
        <dbReference type="EMBL" id="KAB8067872.1"/>
    </source>
</evidence>
<organism evidence="1 2">
    <name type="scientific">Aspergillus leporis</name>
    <dbReference type="NCBI Taxonomy" id="41062"/>
    <lineage>
        <taxon>Eukaryota</taxon>
        <taxon>Fungi</taxon>
        <taxon>Dikarya</taxon>
        <taxon>Ascomycota</taxon>
        <taxon>Pezizomycotina</taxon>
        <taxon>Eurotiomycetes</taxon>
        <taxon>Eurotiomycetidae</taxon>
        <taxon>Eurotiales</taxon>
        <taxon>Aspergillaceae</taxon>
        <taxon>Aspergillus</taxon>
        <taxon>Aspergillus subgen. Circumdati</taxon>
    </lineage>
</organism>